<feature type="non-terminal residue" evidence="1">
    <location>
        <position position="44"/>
    </location>
</feature>
<organism evidence="1 2">
    <name type="scientific">Asbolus verrucosus</name>
    <name type="common">Desert ironclad beetle</name>
    <dbReference type="NCBI Taxonomy" id="1661398"/>
    <lineage>
        <taxon>Eukaryota</taxon>
        <taxon>Metazoa</taxon>
        <taxon>Ecdysozoa</taxon>
        <taxon>Arthropoda</taxon>
        <taxon>Hexapoda</taxon>
        <taxon>Insecta</taxon>
        <taxon>Pterygota</taxon>
        <taxon>Neoptera</taxon>
        <taxon>Endopterygota</taxon>
        <taxon>Coleoptera</taxon>
        <taxon>Polyphaga</taxon>
        <taxon>Cucujiformia</taxon>
        <taxon>Tenebrionidae</taxon>
        <taxon>Pimeliinae</taxon>
        <taxon>Asbolus</taxon>
    </lineage>
</organism>
<dbReference type="Proteomes" id="UP000292052">
    <property type="component" value="Unassembled WGS sequence"/>
</dbReference>
<evidence type="ECO:0000313" key="2">
    <source>
        <dbReference type="Proteomes" id="UP000292052"/>
    </source>
</evidence>
<dbReference type="AlphaFoldDB" id="A0A482W8P4"/>
<evidence type="ECO:0000313" key="1">
    <source>
        <dbReference type="EMBL" id="RZC40963.1"/>
    </source>
</evidence>
<name>A0A482W8P4_ASBVE</name>
<reference evidence="1 2" key="1">
    <citation type="submission" date="2017-03" db="EMBL/GenBank/DDBJ databases">
        <title>Genome of the blue death feigning beetle - Asbolus verrucosus.</title>
        <authorList>
            <person name="Rider S.D."/>
        </authorList>
    </citation>
    <scope>NUCLEOTIDE SEQUENCE [LARGE SCALE GENOMIC DNA]</scope>
    <source>
        <strain evidence="1">Butters</strain>
        <tissue evidence="1">Head and leg muscle</tissue>
    </source>
</reference>
<gene>
    <name evidence="1" type="ORF">BDFB_011763</name>
</gene>
<accession>A0A482W8P4</accession>
<comment type="caution">
    <text evidence="1">The sequence shown here is derived from an EMBL/GenBank/DDBJ whole genome shotgun (WGS) entry which is preliminary data.</text>
</comment>
<dbReference type="EMBL" id="QDEB01021406">
    <property type="protein sequence ID" value="RZC40963.1"/>
    <property type="molecule type" value="Genomic_DNA"/>
</dbReference>
<proteinExistence type="predicted"/>
<protein>
    <submittedName>
        <fullName evidence="1">Uncharacterized protein</fullName>
    </submittedName>
</protein>
<keyword evidence="2" id="KW-1185">Reference proteome</keyword>
<sequence length="44" mass="4966">MAQCWRSKIMHVRILQGSRDGLEKANVNVLYGVARGLSPIEHCK</sequence>